<protein>
    <recommendedName>
        <fullName evidence="3">L,D-transpeptidase catalytic domain</fullName>
    </recommendedName>
</protein>
<dbReference type="PANTHER" id="PTHR38477:SF1">
    <property type="entry name" value="MUREIN L,D-TRANSPEPTIDASE CATALYTIC DOMAIN FAMILY PROTEIN"/>
    <property type="match status" value="1"/>
</dbReference>
<evidence type="ECO:0000313" key="2">
    <source>
        <dbReference type="EMBL" id="CEA05323.1"/>
    </source>
</evidence>
<reference evidence="2" key="1">
    <citation type="submission" date="2014-07" db="EMBL/GenBank/DDBJ databases">
        <authorList>
            <person name="Urmite Genomes Urmite Genomes"/>
        </authorList>
    </citation>
    <scope>NUCLEOTIDE SEQUENCE</scope>
    <source>
        <strain evidence="2">12M76_air</strain>
    </source>
</reference>
<dbReference type="Pfam" id="PF13645">
    <property type="entry name" value="YkuD_2"/>
    <property type="match status" value="1"/>
</dbReference>
<evidence type="ECO:0008006" key="3">
    <source>
        <dbReference type="Google" id="ProtNLM"/>
    </source>
</evidence>
<proteinExistence type="predicted"/>
<dbReference type="InterPro" id="IPR032676">
    <property type="entry name" value="YkuD_2"/>
</dbReference>
<accession>A0A078MD48</accession>
<dbReference type="OrthoDB" id="9815195at2"/>
<name>A0A078MD48_9PSED</name>
<sequence length="247" mass="27080">MFNRLRRVGVLTAACLALVTGPVAALETARTHPSVQPYPQTSLTQILATQAPELNPRVLHTAVSAMQCAVSSGAEPAERLAVIDFSLPSTEQRLWIFDLETQTLLLQDLVAHGQGSGDNLASAFSNVEGSHQSSIGLFRTQESYFGKHGYSLRMDGLEPGINDLARQRAIVIHPADYVDPSWIERHGRIGRSHGCPAVRPEVASMVVDSLKGGQFMFSWYPDDHWLATSEFINCPASEDRNLMALNR</sequence>
<dbReference type="PANTHER" id="PTHR38477">
    <property type="entry name" value="HYPOTHETICAL EXPORTED PROTEIN"/>
    <property type="match status" value="1"/>
</dbReference>
<dbReference type="EMBL" id="LM997413">
    <property type="protein sequence ID" value="CEA05323.1"/>
    <property type="molecule type" value="Genomic_DNA"/>
</dbReference>
<evidence type="ECO:0000256" key="1">
    <source>
        <dbReference type="SAM" id="SignalP"/>
    </source>
</evidence>
<dbReference type="RefSeq" id="WP_044499705.1">
    <property type="nucleotide sequence ID" value="NZ_LK391969.1"/>
</dbReference>
<dbReference type="AlphaFoldDB" id="A0A078MD48"/>
<organism evidence="2">
    <name type="scientific">Pseudomonas saudimassiliensis</name>
    <dbReference type="NCBI Taxonomy" id="1461581"/>
    <lineage>
        <taxon>Bacteria</taxon>
        <taxon>Pseudomonadati</taxon>
        <taxon>Pseudomonadota</taxon>
        <taxon>Gammaproteobacteria</taxon>
        <taxon>Pseudomonadales</taxon>
        <taxon>Pseudomonadaceae</taxon>
        <taxon>Pseudomonas</taxon>
    </lineage>
</organism>
<dbReference type="EMBL" id="LK391969">
    <property type="protein sequence ID" value="CEF27078.1"/>
    <property type="molecule type" value="Genomic_DNA"/>
</dbReference>
<feature type="chain" id="PRO_5007377873" description="L,D-transpeptidase catalytic domain" evidence="1">
    <location>
        <begin position="26"/>
        <end position="247"/>
    </location>
</feature>
<dbReference type="PATRIC" id="fig|1461581.3.peg.1993"/>
<feature type="signal peptide" evidence="1">
    <location>
        <begin position="1"/>
        <end position="25"/>
    </location>
</feature>
<keyword evidence="1" id="KW-0732">Signal</keyword>
<gene>
    <name evidence="2" type="ORF">BN1049_02023</name>
</gene>